<organism evidence="1 2">
    <name type="scientific">Colletotrichum godetiae</name>
    <dbReference type="NCBI Taxonomy" id="1209918"/>
    <lineage>
        <taxon>Eukaryota</taxon>
        <taxon>Fungi</taxon>
        <taxon>Dikarya</taxon>
        <taxon>Ascomycota</taxon>
        <taxon>Pezizomycotina</taxon>
        <taxon>Sordariomycetes</taxon>
        <taxon>Hypocreomycetidae</taxon>
        <taxon>Glomerellales</taxon>
        <taxon>Glomerellaceae</taxon>
        <taxon>Colletotrichum</taxon>
        <taxon>Colletotrichum acutatum species complex</taxon>
    </lineage>
</organism>
<reference evidence="1" key="1">
    <citation type="submission" date="2021-06" db="EMBL/GenBank/DDBJ databases">
        <title>Comparative genomics, transcriptomics and evolutionary studies reveal genomic signatures of adaptation to plant cell wall in hemibiotrophic fungi.</title>
        <authorList>
            <consortium name="DOE Joint Genome Institute"/>
            <person name="Baroncelli R."/>
            <person name="Diaz J.F."/>
            <person name="Benocci T."/>
            <person name="Peng M."/>
            <person name="Battaglia E."/>
            <person name="Haridas S."/>
            <person name="Andreopoulos W."/>
            <person name="Labutti K."/>
            <person name="Pangilinan J."/>
            <person name="Floch G.L."/>
            <person name="Makela M.R."/>
            <person name="Henrissat B."/>
            <person name="Grigoriev I.V."/>
            <person name="Crouch J.A."/>
            <person name="De Vries R.P."/>
            <person name="Sukno S.A."/>
            <person name="Thon M.R."/>
        </authorList>
    </citation>
    <scope>NUCLEOTIDE SEQUENCE</scope>
    <source>
        <strain evidence="1">CBS 193.32</strain>
    </source>
</reference>
<dbReference type="RefSeq" id="XP_060434640.1">
    <property type="nucleotide sequence ID" value="XM_060573888.1"/>
</dbReference>
<proteinExistence type="predicted"/>
<name>A0AAJ0AV79_9PEZI</name>
<dbReference type="Proteomes" id="UP001224890">
    <property type="component" value="Unassembled WGS sequence"/>
</dbReference>
<keyword evidence="2" id="KW-1185">Reference proteome</keyword>
<dbReference type="EMBL" id="JAHMHR010000005">
    <property type="protein sequence ID" value="KAK1690945.1"/>
    <property type="molecule type" value="Genomic_DNA"/>
</dbReference>
<dbReference type="AlphaFoldDB" id="A0AAJ0AV79"/>
<gene>
    <name evidence="1" type="ORF">BDP55DRAFT_649083</name>
</gene>
<evidence type="ECO:0000313" key="1">
    <source>
        <dbReference type="EMBL" id="KAK1690945.1"/>
    </source>
</evidence>
<evidence type="ECO:0000313" key="2">
    <source>
        <dbReference type="Proteomes" id="UP001224890"/>
    </source>
</evidence>
<comment type="caution">
    <text evidence="1">The sequence shown here is derived from an EMBL/GenBank/DDBJ whole genome shotgun (WGS) entry which is preliminary data.</text>
</comment>
<accession>A0AAJ0AV79</accession>
<protein>
    <submittedName>
        <fullName evidence="1">Uncharacterized protein</fullName>
    </submittedName>
</protein>
<sequence>MLLYSVLGCFQSATLPVLPWCAHCNNCLVLSPSLSPSPPPLLSLAHYLTLYGYLPISYLGCSQASSAPQSYLIFH</sequence>
<dbReference type="GeneID" id="85458414"/>